<dbReference type="Pfam" id="PF00903">
    <property type="entry name" value="Glyoxalase"/>
    <property type="match status" value="1"/>
</dbReference>
<dbReference type="InterPro" id="IPR037523">
    <property type="entry name" value="VOC_core"/>
</dbReference>
<dbReference type="InterPro" id="IPR029068">
    <property type="entry name" value="Glyas_Bleomycin-R_OHBP_Dase"/>
</dbReference>
<gene>
    <name evidence="4" type="ORF">A5771_07220</name>
</gene>
<organism evidence="4 5">
    <name type="scientific">Mycolicibacter sinensis (strain JDM601)</name>
    <name type="common">Mycobacterium sinense</name>
    <dbReference type="NCBI Taxonomy" id="875328"/>
    <lineage>
        <taxon>Bacteria</taxon>
        <taxon>Bacillati</taxon>
        <taxon>Actinomycetota</taxon>
        <taxon>Actinomycetes</taxon>
        <taxon>Mycobacteriales</taxon>
        <taxon>Mycobacteriaceae</taxon>
        <taxon>Mycolicibacter</taxon>
    </lineage>
</organism>
<dbReference type="Proteomes" id="UP000093985">
    <property type="component" value="Unassembled WGS sequence"/>
</dbReference>
<name>A0A1A2EQ12_MYCSD</name>
<comment type="caution">
    <text evidence="4">The sequence shown here is derived from an EMBL/GenBank/DDBJ whole genome shotgun (WGS) entry which is preliminary data.</text>
</comment>
<dbReference type="PANTHER" id="PTHR41294:SF1">
    <property type="entry name" value="CADMIUM-INDUCED PROTEIN CADI"/>
    <property type="match status" value="1"/>
</dbReference>
<dbReference type="SUPFAM" id="SSF54593">
    <property type="entry name" value="Glyoxalase/Bleomycin resistance protein/Dihydroxybiphenyl dioxygenase"/>
    <property type="match status" value="1"/>
</dbReference>
<evidence type="ECO:0000313" key="4">
    <source>
        <dbReference type="EMBL" id="OBG07197.1"/>
    </source>
</evidence>
<proteinExistence type="predicted"/>
<sequence>MARIQLALNVDDLDAAIAFYSTLFNAEPAKVKPGYANFAIADPPLKLVLLENQGQGGTLNHLGVEVASSEVVHAEIARLSEAGMFTEEEIGATCCFATQDKVWVTGPGNERWEVYTKLADTETFGASPQHPDNDVDGHQVCCGSTANAPDESAAAPASCC</sequence>
<dbReference type="InterPro" id="IPR004360">
    <property type="entry name" value="Glyas_Fos-R_dOase_dom"/>
</dbReference>
<dbReference type="RefSeq" id="WP_064854881.1">
    <property type="nucleotide sequence ID" value="NZ_LZIM01000044.1"/>
</dbReference>
<dbReference type="EMBL" id="LZIN01000039">
    <property type="protein sequence ID" value="OBG07197.1"/>
    <property type="molecule type" value="Genomic_DNA"/>
</dbReference>
<dbReference type="PANTHER" id="PTHR41294">
    <property type="entry name" value="CADMIUM-INDUCED PROTEIN CADI"/>
    <property type="match status" value="1"/>
</dbReference>
<dbReference type="OrthoDB" id="9789608at2"/>
<dbReference type="PROSITE" id="PS51819">
    <property type="entry name" value="VOC"/>
    <property type="match status" value="1"/>
</dbReference>
<dbReference type="InterPro" id="IPR049789">
    <property type="entry name" value="ArsI/CadI-like"/>
</dbReference>
<evidence type="ECO:0000313" key="5">
    <source>
        <dbReference type="Proteomes" id="UP000093985"/>
    </source>
</evidence>
<dbReference type="InterPro" id="IPR052393">
    <property type="entry name" value="Cadmium-induced_rsp"/>
</dbReference>
<accession>A0A1A2EQ12</accession>
<dbReference type="NCBIfam" id="NF041414">
    <property type="entry name" value="ArsI_CadI_VOC"/>
    <property type="match status" value="1"/>
</dbReference>
<evidence type="ECO:0000256" key="2">
    <source>
        <dbReference type="ARBA" id="ARBA00067862"/>
    </source>
</evidence>
<evidence type="ECO:0000256" key="1">
    <source>
        <dbReference type="ARBA" id="ARBA00061047"/>
    </source>
</evidence>
<dbReference type="AlphaFoldDB" id="A0A1A2EQ12"/>
<feature type="domain" description="VOC" evidence="3">
    <location>
        <begin position="1"/>
        <end position="117"/>
    </location>
</feature>
<dbReference type="GO" id="GO:0046686">
    <property type="term" value="P:response to cadmium ion"/>
    <property type="evidence" value="ECO:0007669"/>
    <property type="project" value="TreeGrafter"/>
</dbReference>
<reference evidence="5" key="1">
    <citation type="submission" date="2016-06" db="EMBL/GenBank/DDBJ databases">
        <authorList>
            <person name="Sutton G."/>
            <person name="Brinkac L."/>
            <person name="Sanka R."/>
            <person name="Adams M."/>
            <person name="Lau E."/>
            <person name="Mehaffy C."/>
            <person name="Tameris M."/>
            <person name="Hatherill M."/>
            <person name="Hanekom W."/>
            <person name="Mahomed H."/>
            <person name="Mcshane H."/>
        </authorList>
    </citation>
    <scope>NUCLEOTIDE SEQUENCE [LARGE SCALE GENOMIC DNA]</scope>
    <source>
        <strain evidence="5">852014-51077_SCH5608930-a</strain>
    </source>
</reference>
<dbReference type="Gene3D" id="3.10.180.10">
    <property type="entry name" value="2,3-Dihydroxybiphenyl 1,2-Dioxygenase, domain 1"/>
    <property type="match status" value="1"/>
</dbReference>
<evidence type="ECO:0000259" key="3">
    <source>
        <dbReference type="PROSITE" id="PS51819"/>
    </source>
</evidence>
<comment type="similarity">
    <text evidence="1">To B.subtilis YqcK.</text>
</comment>
<dbReference type="FunFam" id="3.10.180.10:FF:000032">
    <property type="entry name" value="Cadmium inducible protein CadI"/>
    <property type="match status" value="1"/>
</dbReference>
<protein>
    <recommendedName>
        <fullName evidence="2">Cadmium-induced protein CadI</fullName>
    </recommendedName>
</protein>